<dbReference type="Proteomes" id="UP001164929">
    <property type="component" value="Chromosome 10"/>
</dbReference>
<evidence type="ECO:0000313" key="2">
    <source>
        <dbReference type="Proteomes" id="UP001164929"/>
    </source>
</evidence>
<sequence>MAWFHLSYCLVNLTKTFESIYLQTLTFSSVSGSWKTLRNCPSCCGPNYTRLE</sequence>
<accession>A0AAD6MD07</accession>
<name>A0AAD6MD07_9ROSI</name>
<comment type="caution">
    <text evidence="1">The sequence shown here is derived from an EMBL/GenBank/DDBJ whole genome shotgun (WGS) entry which is preliminary data.</text>
</comment>
<gene>
    <name evidence="1" type="ORF">NC653_026183</name>
</gene>
<organism evidence="1 2">
    <name type="scientific">Populus alba x Populus x berolinensis</name>
    <dbReference type="NCBI Taxonomy" id="444605"/>
    <lineage>
        <taxon>Eukaryota</taxon>
        <taxon>Viridiplantae</taxon>
        <taxon>Streptophyta</taxon>
        <taxon>Embryophyta</taxon>
        <taxon>Tracheophyta</taxon>
        <taxon>Spermatophyta</taxon>
        <taxon>Magnoliopsida</taxon>
        <taxon>eudicotyledons</taxon>
        <taxon>Gunneridae</taxon>
        <taxon>Pentapetalae</taxon>
        <taxon>rosids</taxon>
        <taxon>fabids</taxon>
        <taxon>Malpighiales</taxon>
        <taxon>Salicaceae</taxon>
        <taxon>Saliceae</taxon>
        <taxon>Populus</taxon>
    </lineage>
</organism>
<proteinExistence type="predicted"/>
<keyword evidence="2" id="KW-1185">Reference proteome</keyword>
<dbReference type="AlphaFoldDB" id="A0AAD6MD07"/>
<dbReference type="EMBL" id="JAQIZT010000010">
    <property type="protein sequence ID" value="KAJ6983291.1"/>
    <property type="molecule type" value="Genomic_DNA"/>
</dbReference>
<evidence type="ECO:0000313" key="1">
    <source>
        <dbReference type="EMBL" id="KAJ6983291.1"/>
    </source>
</evidence>
<protein>
    <submittedName>
        <fullName evidence="1">Uncharacterized protein</fullName>
    </submittedName>
</protein>
<reference evidence="1" key="1">
    <citation type="journal article" date="2023" name="Mol. Ecol. Resour.">
        <title>Chromosome-level genome assembly of a triploid poplar Populus alba 'Berolinensis'.</title>
        <authorList>
            <person name="Chen S."/>
            <person name="Yu Y."/>
            <person name="Wang X."/>
            <person name="Wang S."/>
            <person name="Zhang T."/>
            <person name="Zhou Y."/>
            <person name="He R."/>
            <person name="Meng N."/>
            <person name="Wang Y."/>
            <person name="Liu W."/>
            <person name="Liu Z."/>
            <person name="Liu J."/>
            <person name="Guo Q."/>
            <person name="Huang H."/>
            <person name="Sederoff R.R."/>
            <person name="Wang G."/>
            <person name="Qu G."/>
            <person name="Chen S."/>
        </authorList>
    </citation>
    <scope>NUCLEOTIDE SEQUENCE</scope>
    <source>
        <strain evidence="1">SC-2020</strain>
    </source>
</reference>